<evidence type="ECO:0000313" key="2">
    <source>
        <dbReference type="EMBL" id="MEG3436969.1"/>
    </source>
</evidence>
<organism evidence="2 3">
    <name type="scientific">Pannus brasiliensis CCIBt3594</name>
    <dbReference type="NCBI Taxonomy" id="1427578"/>
    <lineage>
        <taxon>Bacteria</taxon>
        <taxon>Bacillati</taxon>
        <taxon>Cyanobacteriota</taxon>
        <taxon>Cyanophyceae</taxon>
        <taxon>Oscillatoriophycideae</taxon>
        <taxon>Chroococcales</taxon>
        <taxon>Microcystaceae</taxon>
        <taxon>Pannus</taxon>
    </lineage>
</organism>
<feature type="compositionally biased region" description="Low complexity" evidence="1">
    <location>
        <begin position="67"/>
        <end position="76"/>
    </location>
</feature>
<evidence type="ECO:0000256" key="1">
    <source>
        <dbReference type="SAM" id="MobiDB-lite"/>
    </source>
</evidence>
<feature type="compositionally biased region" description="Basic and acidic residues" evidence="1">
    <location>
        <begin position="77"/>
        <end position="93"/>
    </location>
</feature>
<accession>A0AAW9QPB5</accession>
<comment type="caution">
    <text evidence="2">The sequence shown here is derived from an EMBL/GenBank/DDBJ whole genome shotgun (WGS) entry which is preliminary data.</text>
</comment>
<proteinExistence type="predicted"/>
<protein>
    <submittedName>
        <fullName evidence="2">Uncharacterized protein</fullName>
    </submittedName>
</protein>
<evidence type="ECO:0000313" key="3">
    <source>
        <dbReference type="Proteomes" id="UP001328733"/>
    </source>
</evidence>
<gene>
    <name evidence="2" type="ORF">V0288_07535</name>
</gene>
<dbReference type="EMBL" id="JBAFSM010000011">
    <property type="protein sequence ID" value="MEG3436969.1"/>
    <property type="molecule type" value="Genomic_DNA"/>
</dbReference>
<keyword evidence="3" id="KW-1185">Reference proteome</keyword>
<sequence length="93" mass="10292">MAYSNIRSGVRCAETIATSWEIWKSSRTAIASFIVGRSESLPIITPTRGESFIFIIGPLRKIQNLSRRVGGRSQESGGRRQEAGGRRQEAIIL</sequence>
<reference evidence="2 3" key="1">
    <citation type="submission" date="2024-01" db="EMBL/GenBank/DDBJ databases">
        <title>Genomic insights into the taxonomy and metabolism of the cyanobacterium Pannus brasiliensis CCIBt3594.</title>
        <authorList>
            <person name="Machado M."/>
            <person name="Botero N.B."/>
            <person name="Andreote A.P.D."/>
            <person name="Feitosa A.M.T."/>
            <person name="Popin R."/>
            <person name="Sivonen K."/>
            <person name="Fiore M.F."/>
        </authorList>
    </citation>
    <scope>NUCLEOTIDE SEQUENCE [LARGE SCALE GENOMIC DNA]</scope>
    <source>
        <strain evidence="2 3">CCIBt3594</strain>
    </source>
</reference>
<feature type="region of interest" description="Disordered" evidence="1">
    <location>
        <begin position="67"/>
        <end position="93"/>
    </location>
</feature>
<name>A0AAW9QPB5_9CHRO</name>
<dbReference type="Proteomes" id="UP001328733">
    <property type="component" value="Unassembled WGS sequence"/>
</dbReference>
<dbReference type="AlphaFoldDB" id="A0AAW9QPB5"/>